<accession>A0AAV4S384</accession>
<evidence type="ECO:0000313" key="3">
    <source>
        <dbReference type="Proteomes" id="UP001054945"/>
    </source>
</evidence>
<dbReference type="Proteomes" id="UP001054945">
    <property type="component" value="Unassembled WGS sequence"/>
</dbReference>
<proteinExistence type="predicted"/>
<dbReference type="EMBL" id="BPLR01008825">
    <property type="protein sequence ID" value="GIY27501.1"/>
    <property type="molecule type" value="Genomic_DNA"/>
</dbReference>
<reference evidence="2 3" key="1">
    <citation type="submission" date="2021-06" db="EMBL/GenBank/DDBJ databases">
        <title>Caerostris extrusa draft genome.</title>
        <authorList>
            <person name="Kono N."/>
            <person name="Arakawa K."/>
        </authorList>
    </citation>
    <scope>NUCLEOTIDE SEQUENCE [LARGE SCALE GENOMIC DNA]</scope>
</reference>
<keyword evidence="3" id="KW-1185">Reference proteome</keyword>
<organism evidence="2 3">
    <name type="scientific">Caerostris extrusa</name>
    <name type="common">Bark spider</name>
    <name type="synonym">Caerostris bankana</name>
    <dbReference type="NCBI Taxonomy" id="172846"/>
    <lineage>
        <taxon>Eukaryota</taxon>
        <taxon>Metazoa</taxon>
        <taxon>Ecdysozoa</taxon>
        <taxon>Arthropoda</taxon>
        <taxon>Chelicerata</taxon>
        <taxon>Arachnida</taxon>
        <taxon>Araneae</taxon>
        <taxon>Araneomorphae</taxon>
        <taxon>Entelegynae</taxon>
        <taxon>Araneoidea</taxon>
        <taxon>Araneidae</taxon>
        <taxon>Caerostris</taxon>
    </lineage>
</organism>
<evidence type="ECO:0000256" key="1">
    <source>
        <dbReference type="SAM" id="MobiDB-lite"/>
    </source>
</evidence>
<feature type="region of interest" description="Disordered" evidence="1">
    <location>
        <begin position="130"/>
        <end position="153"/>
    </location>
</feature>
<protein>
    <submittedName>
        <fullName evidence="2">Uncharacterized protein</fullName>
    </submittedName>
</protein>
<gene>
    <name evidence="2" type="ORF">CEXT_473211</name>
</gene>
<name>A0AAV4S384_CAEEX</name>
<sequence length="153" mass="17094">MRYRLQGMFDSCPLQTFSLNYHSLPSTPCTTFPKCPGKVLRTTTSSFCDKKEDTQKDCPPLSGFRCFRTARSSLLNVQLNGRTHAPDILVTVAVHFPQVVSRKLRDVTTSTPLSFIALLFPGFQMLDKEWGGRGKKESPGMGRKSIPLTNPPK</sequence>
<evidence type="ECO:0000313" key="2">
    <source>
        <dbReference type="EMBL" id="GIY27501.1"/>
    </source>
</evidence>
<comment type="caution">
    <text evidence="2">The sequence shown here is derived from an EMBL/GenBank/DDBJ whole genome shotgun (WGS) entry which is preliminary data.</text>
</comment>
<dbReference type="AlphaFoldDB" id="A0AAV4S384"/>